<keyword evidence="11" id="KW-1185">Reference proteome</keyword>
<comment type="catalytic activity">
    <reaction evidence="1">
        <text>ATP + protein L-histidine = ADP + protein N-phospho-L-histidine.</text>
        <dbReference type="EC" id="2.7.13.3"/>
    </reaction>
</comment>
<evidence type="ECO:0000256" key="7">
    <source>
        <dbReference type="ARBA" id="ARBA00022840"/>
    </source>
</evidence>
<keyword evidence="5" id="KW-0547">Nucleotide-binding</keyword>
<dbReference type="Pfam" id="PF07568">
    <property type="entry name" value="HisKA_2"/>
    <property type="match status" value="1"/>
</dbReference>
<dbReference type="SUPFAM" id="SSF55874">
    <property type="entry name" value="ATPase domain of HSP90 chaperone/DNA topoisomerase II/histidine kinase"/>
    <property type="match status" value="1"/>
</dbReference>
<evidence type="ECO:0000256" key="4">
    <source>
        <dbReference type="ARBA" id="ARBA00022679"/>
    </source>
</evidence>
<accession>A0A4R9KBA7</accession>
<dbReference type="EMBL" id="RQGF01000009">
    <property type="protein sequence ID" value="TGL64007.1"/>
    <property type="molecule type" value="Genomic_DNA"/>
</dbReference>
<sequence length="318" mass="35384">MNPIAGLNVITFFLYIAALVLLIKSILRKHVLVGPGFFASAALITCFFVCVSNFLEHSGISDILDDYEGFAKDLFVMFLLIFLYVDSMHKEQTKREKDQKRIQDELREKAFLLTEIHHRVNNNLQIVSGLLSMQGSGRGTENISEALRIAQNRIQSIAKIHQMIYDSSNLLQICADSILKSVIQNLEVTYKTDSSKISVKAEMDKDIKLDPDRAMPLGLILNELVTNALKHAFFEGEAGEVSVRLEQDDKNIILSVSDSGKGLAEPAVLQENVGIGMKLVESLVLQIRGNVRVDSKQGTSIRIIIPKEGKQGLIFSLP</sequence>
<proteinExistence type="predicted"/>
<dbReference type="RefSeq" id="WP_135648056.1">
    <property type="nucleotide sequence ID" value="NZ_RQGF01000009.1"/>
</dbReference>
<comment type="caution">
    <text evidence="10">The sequence shown here is derived from an EMBL/GenBank/DDBJ whole genome shotgun (WGS) entry which is preliminary data.</text>
</comment>
<dbReference type="PANTHER" id="PTHR41523:SF8">
    <property type="entry name" value="ETHYLENE RESPONSE SENSOR PROTEIN"/>
    <property type="match status" value="1"/>
</dbReference>
<feature type="transmembrane region" description="Helical" evidence="8">
    <location>
        <begin position="6"/>
        <end position="23"/>
    </location>
</feature>
<evidence type="ECO:0000256" key="5">
    <source>
        <dbReference type="ARBA" id="ARBA00022741"/>
    </source>
</evidence>
<dbReference type="Gene3D" id="3.30.565.10">
    <property type="entry name" value="Histidine kinase-like ATPase, C-terminal domain"/>
    <property type="match status" value="1"/>
</dbReference>
<reference evidence="10" key="1">
    <citation type="journal article" date="2019" name="PLoS Negl. Trop. Dis.">
        <title>Revisiting the worldwide diversity of Leptospira species in the environment.</title>
        <authorList>
            <person name="Vincent A.T."/>
            <person name="Schiettekatte O."/>
            <person name="Bourhy P."/>
            <person name="Veyrier F.J."/>
            <person name="Picardeau M."/>
        </authorList>
    </citation>
    <scope>NUCLEOTIDE SEQUENCE [LARGE SCALE GENOMIC DNA]</scope>
    <source>
        <strain evidence="10">201702455</strain>
    </source>
</reference>
<keyword evidence="4" id="KW-0808">Transferase</keyword>
<dbReference type="GO" id="GO:0005524">
    <property type="term" value="F:ATP binding"/>
    <property type="evidence" value="ECO:0007669"/>
    <property type="project" value="UniProtKB-KW"/>
</dbReference>
<dbReference type="EC" id="2.7.13.3" evidence="2"/>
<dbReference type="AlphaFoldDB" id="A0A4R9KBA7"/>
<dbReference type="GO" id="GO:0004673">
    <property type="term" value="F:protein histidine kinase activity"/>
    <property type="evidence" value="ECO:0007669"/>
    <property type="project" value="UniProtKB-EC"/>
</dbReference>
<dbReference type="SMART" id="SM00387">
    <property type="entry name" value="HATPase_c"/>
    <property type="match status" value="1"/>
</dbReference>
<evidence type="ECO:0000259" key="9">
    <source>
        <dbReference type="PROSITE" id="PS50109"/>
    </source>
</evidence>
<evidence type="ECO:0000313" key="11">
    <source>
        <dbReference type="Proteomes" id="UP000297762"/>
    </source>
</evidence>
<evidence type="ECO:0000256" key="2">
    <source>
        <dbReference type="ARBA" id="ARBA00012438"/>
    </source>
</evidence>
<evidence type="ECO:0000256" key="3">
    <source>
        <dbReference type="ARBA" id="ARBA00022553"/>
    </source>
</evidence>
<keyword evidence="6 10" id="KW-0418">Kinase</keyword>
<dbReference type="InterPro" id="IPR011495">
    <property type="entry name" value="Sig_transdc_His_kin_sub2_dim/P"/>
</dbReference>
<evidence type="ECO:0000256" key="1">
    <source>
        <dbReference type="ARBA" id="ARBA00000085"/>
    </source>
</evidence>
<protein>
    <recommendedName>
        <fullName evidence="2">histidine kinase</fullName>
        <ecNumber evidence="2">2.7.13.3</ecNumber>
    </recommendedName>
</protein>
<keyword evidence="3" id="KW-0597">Phosphoprotein</keyword>
<name>A0A4R9KBA7_9LEPT</name>
<feature type="transmembrane region" description="Helical" evidence="8">
    <location>
        <begin position="35"/>
        <end position="55"/>
    </location>
</feature>
<gene>
    <name evidence="10" type="ORF">EHQ64_03140</name>
</gene>
<dbReference type="Gene3D" id="3.30.450.20">
    <property type="entry name" value="PAS domain"/>
    <property type="match status" value="1"/>
</dbReference>
<keyword evidence="8" id="KW-1133">Transmembrane helix</keyword>
<feature type="domain" description="Histidine kinase" evidence="9">
    <location>
        <begin position="115"/>
        <end position="309"/>
    </location>
</feature>
<dbReference type="InterPro" id="IPR036890">
    <property type="entry name" value="HATPase_C_sf"/>
</dbReference>
<dbReference type="Proteomes" id="UP000297762">
    <property type="component" value="Unassembled WGS sequence"/>
</dbReference>
<evidence type="ECO:0000256" key="6">
    <source>
        <dbReference type="ARBA" id="ARBA00022777"/>
    </source>
</evidence>
<dbReference type="InterPro" id="IPR005467">
    <property type="entry name" value="His_kinase_dom"/>
</dbReference>
<keyword evidence="8" id="KW-0472">Membrane</keyword>
<dbReference type="InterPro" id="IPR003594">
    <property type="entry name" value="HATPase_dom"/>
</dbReference>
<organism evidence="10 11">
    <name type="scientific">Leptospira sarikeiensis</name>
    <dbReference type="NCBI Taxonomy" id="2484943"/>
    <lineage>
        <taxon>Bacteria</taxon>
        <taxon>Pseudomonadati</taxon>
        <taxon>Spirochaetota</taxon>
        <taxon>Spirochaetia</taxon>
        <taxon>Leptospirales</taxon>
        <taxon>Leptospiraceae</taxon>
        <taxon>Leptospira</taxon>
    </lineage>
</organism>
<dbReference type="PANTHER" id="PTHR41523">
    <property type="entry name" value="TWO-COMPONENT SYSTEM SENSOR PROTEIN"/>
    <property type="match status" value="1"/>
</dbReference>
<dbReference type="PROSITE" id="PS50109">
    <property type="entry name" value="HIS_KIN"/>
    <property type="match status" value="1"/>
</dbReference>
<dbReference type="Pfam" id="PF02518">
    <property type="entry name" value="HATPase_c"/>
    <property type="match status" value="1"/>
</dbReference>
<dbReference type="OrthoDB" id="9108362at2"/>
<evidence type="ECO:0000256" key="8">
    <source>
        <dbReference type="SAM" id="Phobius"/>
    </source>
</evidence>
<evidence type="ECO:0000313" key="10">
    <source>
        <dbReference type="EMBL" id="TGL64007.1"/>
    </source>
</evidence>
<keyword evidence="8" id="KW-0812">Transmembrane</keyword>
<feature type="transmembrane region" description="Helical" evidence="8">
    <location>
        <begin position="67"/>
        <end position="85"/>
    </location>
</feature>
<keyword evidence="7" id="KW-0067">ATP-binding</keyword>